<keyword evidence="1" id="KW-0812">Transmembrane</keyword>
<dbReference type="RefSeq" id="WP_130981369.1">
    <property type="nucleotide sequence ID" value="NZ_SISG01000001.1"/>
</dbReference>
<feature type="transmembrane region" description="Helical" evidence="1">
    <location>
        <begin position="114"/>
        <end position="137"/>
    </location>
</feature>
<dbReference type="InterPro" id="IPR018729">
    <property type="entry name" value="DUF2269_transmembrane"/>
</dbReference>
<dbReference type="EMBL" id="SISG01000001">
    <property type="protein sequence ID" value="TBN57258.1"/>
    <property type="molecule type" value="Genomic_DNA"/>
</dbReference>
<accession>A0A4Q9GUH4</accession>
<keyword evidence="3" id="KW-1185">Reference proteome</keyword>
<evidence type="ECO:0000313" key="2">
    <source>
        <dbReference type="EMBL" id="TBN57258.1"/>
    </source>
</evidence>
<keyword evidence="1" id="KW-0472">Membrane</keyword>
<feature type="transmembrane region" description="Helical" evidence="1">
    <location>
        <begin position="48"/>
        <end position="67"/>
    </location>
</feature>
<dbReference type="Pfam" id="PF10027">
    <property type="entry name" value="DUF2269"/>
    <property type="match status" value="1"/>
</dbReference>
<gene>
    <name evidence="2" type="ORF">EYE40_07515</name>
</gene>
<sequence>METIFSILHVVAAVFIVGPLAIMPMTALRTLRTGDTARAATAAKGIRLFSYLSLLVAITGFGVMGMSDPKYDLTITTPWVLTSLILYGVALLATLAITAPALKHADGDRGASAYARATASSGIATLCLTAVVVLMVWKP</sequence>
<proteinExistence type="predicted"/>
<dbReference type="Proteomes" id="UP000294194">
    <property type="component" value="Unassembled WGS sequence"/>
</dbReference>
<keyword evidence="1" id="KW-1133">Transmembrane helix</keyword>
<dbReference type="AlphaFoldDB" id="A0A4Q9GUH4"/>
<name>A0A4Q9GUH4_9MICO</name>
<evidence type="ECO:0000313" key="3">
    <source>
        <dbReference type="Proteomes" id="UP000294194"/>
    </source>
</evidence>
<comment type="caution">
    <text evidence="2">The sequence shown here is derived from an EMBL/GenBank/DDBJ whole genome shotgun (WGS) entry which is preliminary data.</text>
</comment>
<feature type="transmembrane region" description="Helical" evidence="1">
    <location>
        <begin position="79"/>
        <end position="102"/>
    </location>
</feature>
<feature type="transmembrane region" description="Helical" evidence="1">
    <location>
        <begin position="6"/>
        <end position="28"/>
    </location>
</feature>
<organism evidence="2 3">
    <name type="scientific">Glaciihabitans arcticus</name>
    <dbReference type="NCBI Taxonomy" id="2668039"/>
    <lineage>
        <taxon>Bacteria</taxon>
        <taxon>Bacillati</taxon>
        <taxon>Actinomycetota</taxon>
        <taxon>Actinomycetes</taxon>
        <taxon>Micrococcales</taxon>
        <taxon>Microbacteriaceae</taxon>
        <taxon>Glaciihabitans</taxon>
    </lineage>
</organism>
<evidence type="ECO:0000256" key="1">
    <source>
        <dbReference type="SAM" id="Phobius"/>
    </source>
</evidence>
<protein>
    <submittedName>
        <fullName evidence="2">DUF2269 family protein</fullName>
    </submittedName>
</protein>
<reference evidence="3" key="1">
    <citation type="submission" date="2019-02" db="EMBL/GenBank/DDBJ databases">
        <title>Glaciihabitans arcticus sp. nov., a psychrotolerant bacterium isolated from polar soil.</title>
        <authorList>
            <person name="Dahal R.H."/>
        </authorList>
    </citation>
    <scope>NUCLEOTIDE SEQUENCE [LARGE SCALE GENOMIC DNA]</scope>
    <source>
        <strain evidence="3">RP-3-7</strain>
    </source>
</reference>